<organism evidence="2 3">
    <name type="scientific">Trypanosoma cruzi</name>
    <dbReference type="NCBI Taxonomy" id="5693"/>
    <lineage>
        <taxon>Eukaryota</taxon>
        <taxon>Discoba</taxon>
        <taxon>Euglenozoa</taxon>
        <taxon>Kinetoplastea</taxon>
        <taxon>Metakinetoplastina</taxon>
        <taxon>Trypanosomatida</taxon>
        <taxon>Trypanosomatidae</taxon>
        <taxon>Trypanosoma</taxon>
        <taxon>Schizotrypanum</taxon>
    </lineage>
</organism>
<accession>A0A7J6Y3X0</accession>
<dbReference type="VEuPathDB" id="TriTrypDB:BCY84_01591"/>
<reference evidence="2 3" key="1">
    <citation type="journal article" date="2019" name="Genome Biol. Evol.">
        <title>Nanopore Sequencing Significantly Improves Genome Assembly of the Protozoan Parasite Trypanosoma cruzi.</title>
        <authorList>
            <person name="Diaz-Viraque F."/>
            <person name="Pita S."/>
            <person name="Greif G."/>
            <person name="de Souza R.C.M."/>
            <person name="Iraola G."/>
            <person name="Robello C."/>
        </authorList>
    </citation>
    <scope>NUCLEOTIDE SEQUENCE [LARGE SCALE GENOMIC DNA]</scope>
    <source>
        <strain evidence="2 3">Berenice</strain>
    </source>
</reference>
<dbReference type="VEuPathDB" id="TriTrypDB:ECC02_005631"/>
<comment type="caution">
    <text evidence="2">The sequence shown here is derived from an EMBL/GenBank/DDBJ whole genome shotgun (WGS) entry which is preliminary data.</text>
</comment>
<feature type="coiled-coil region" evidence="1">
    <location>
        <begin position="15"/>
        <end position="52"/>
    </location>
</feature>
<dbReference type="Proteomes" id="UP000583944">
    <property type="component" value="Unassembled WGS sequence"/>
</dbReference>
<evidence type="ECO:0000313" key="3">
    <source>
        <dbReference type="Proteomes" id="UP000583944"/>
    </source>
</evidence>
<name>A0A7J6Y3X0_TRYCR</name>
<dbReference type="AlphaFoldDB" id="A0A7J6Y3X0"/>
<dbReference type="EMBL" id="JABDHM010000038">
    <property type="protein sequence ID" value="KAF5221389.1"/>
    <property type="molecule type" value="Genomic_DNA"/>
</dbReference>
<keyword evidence="1" id="KW-0175">Coiled coil</keyword>
<feature type="coiled-coil region" evidence="1">
    <location>
        <begin position="97"/>
        <end position="169"/>
    </location>
</feature>
<proteinExistence type="predicted"/>
<gene>
    <name evidence="2" type="ORF">ECC02_005631</name>
</gene>
<evidence type="ECO:0000313" key="2">
    <source>
        <dbReference type="EMBL" id="KAF5221389.1"/>
    </source>
</evidence>
<protein>
    <submittedName>
        <fullName evidence="2">Uncharacterized protein</fullName>
    </submittedName>
</protein>
<evidence type="ECO:0000256" key="1">
    <source>
        <dbReference type="SAM" id="Coils"/>
    </source>
</evidence>
<sequence>MRRIEEPSSSEMYTTDAYRLRIEALERAERILERQEAELAARENLLERAVAIGMQPSQEGWQQHLEDALSSLRNRSAVEDGGNIYSGGGVQKATAMLGEWEDLVAKLEKHASQWRRKDAEIATRERDLARREAALEQERQSLLQESEHLANLRERLSAMRVTVEERTRELNLREAELLARNGKAVEGDDGCKAALIALQERESKLKADRERCDCLLEALFELYSRLLLHV</sequence>